<dbReference type="SUPFAM" id="SSF50346">
    <property type="entry name" value="PRC-barrel domain"/>
    <property type="match status" value="1"/>
</dbReference>
<feature type="region of interest" description="Disordered" evidence="1">
    <location>
        <begin position="166"/>
        <end position="185"/>
    </location>
</feature>
<dbReference type="InterPro" id="IPR011033">
    <property type="entry name" value="PRC_barrel-like_sf"/>
</dbReference>
<gene>
    <name evidence="3" type="ORF">ACFO0A_00095</name>
</gene>
<feature type="region of interest" description="Disordered" evidence="1">
    <location>
        <begin position="101"/>
        <end position="146"/>
    </location>
</feature>
<reference evidence="4" key="1">
    <citation type="journal article" date="2019" name="Int. J. Syst. Evol. Microbiol.">
        <title>The Global Catalogue of Microorganisms (GCM) 10K type strain sequencing project: providing services to taxonomists for standard genome sequencing and annotation.</title>
        <authorList>
            <consortium name="The Broad Institute Genomics Platform"/>
            <consortium name="The Broad Institute Genome Sequencing Center for Infectious Disease"/>
            <person name="Wu L."/>
            <person name="Ma J."/>
        </authorList>
    </citation>
    <scope>NUCLEOTIDE SEQUENCE [LARGE SCALE GENOMIC DNA]</scope>
    <source>
        <strain evidence="4">CGMCC 1.12989</strain>
    </source>
</reference>
<evidence type="ECO:0000256" key="2">
    <source>
        <dbReference type="SAM" id="Phobius"/>
    </source>
</evidence>
<dbReference type="EMBL" id="JBHSDR010000003">
    <property type="protein sequence ID" value="MFC4293454.1"/>
    <property type="molecule type" value="Genomic_DNA"/>
</dbReference>
<comment type="caution">
    <text evidence="3">The sequence shown here is derived from an EMBL/GenBank/DDBJ whole genome shotgun (WGS) entry which is preliminary data.</text>
</comment>
<evidence type="ECO:0000313" key="4">
    <source>
        <dbReference type="Proteomes" id="UP001595828"/>
    </source>
</evidence>
<keyword evidence="2" id="KW-0472">Membrane</keyword>
<proteinExistence type="predicted"/>
<organism evidence="3 4">
    <name type="scientific">Novosphingobium tardum</name>
    <dbReference type="NCBI Taxonomy" id="1538021"/>
    <lineage>
        <taxon>Bacteria</taxon>
        <taxon>Pseudomonadati</taxon>
        <taxon>Pseudomonadota</taxon>
        <taxon>Alphaproteobacteria</taxon>
        <taxon>Sphingomonadales</taxon>
        <taxon>Sphingomonadaceae</taxon>
        <taxon>Novosphingobium</taxon>
    </lineage>
</organism>
<name>A0ABV8RJP3_9SPHN</name>
<keyword evidence="2" id="KW-1133">Transmembrane helix</keyword>
<dbReference type="Proteomes" id="UP001595828">
    <property type="component" value="Unassembled WGS sequence"/>
</dbReference>
<evidence type="ECO:0000313" key="3">
    <source>
        <dbReference type="EMBL" id="MFC4293454.1"/>
    </source>
</evidence>
<protein>
    <recommendedName>
        <fullName evidence="5">PRC-barrel domain-containing protein</fullName>
    </recommendedName>
</protein>
<keyword evidence="4" id="KW-1185">Reference proteome</keyword>
<accession>A0ABV8RJP3</accession>
<evidence type="ECO:0000256" key="1">
    <source>
        <dbReference type="SAM" id="MobiDB-lite"/>
    </source>
</evidence>
<keyword evidence="2" id="KW-0812">Transmembrane</keyword>
<evidence type="ECO:0008006" key="5">
    <source>
        <dbReference type="Google" id="ProtNLM"/>
    </source>
</evidence>
<feature type="transmembrane region" description="Helical" evidence="2">
    <location>
        <begin position="57"/>
        <end position="75"/>
    </location>
</feature>
<feature type="compositionally biased region" description="Low complexity" evidence="1">
    <location>
        <begin position="101"/>
        <end position="119"/>
    </location>
</feature>
<sequence length="338" mass="33313">MKQKIWAQQDLTVNSGAGFCAAPAAAEKVWIKPESRSVFFLCRRNDRQRRINRRRHFMKLVLVATSALALIAVPAQAQLLGGGGSIGGSLGGMLNGSIRQSLPVPSTTSLPTSTTASGARDGGNASGSAKGSARADRRSGAVEVNGSGSGSIAVGATGALVTPAGTPSGNGSAAASGSGNGSASAQLVGTDAVQSVAGAVYGQGRAAGQATVQLGRSAAASLVGAAGTLTSGVQGSAGGAASLTSGLLATSGSLAAQEQGAFTVDKGTPIFDAAGDKIGSVRGVVADAQGQIQQLLVRVDGEHALLPSGNFQVSGEALISAMGESQIKHMADQQDHPR</sequence>